<dbReference type="EMBL" id="CP046522">
    <property type="protein sequence ID" value="QGU95706.1"/>
    <property type="molecule type" value="Genomic_DNA"/>
</dbReference>
<dbReference type="CDD" id="cd01045">
    <property type="entry name" value="Ferritin_like_AB"/>
    <property type="match status" value="1"/>
</dbReference>
<sequence>MKELKCLVCGMNINGSNYNFNENAFLYKNNEEHVEYCPFCGVGKEYLQSQQEVYKVSSEEVDLKTIKILDSAMKLEVFNGEFYLEASKLAKSEELKKKFLHLSRIEYTHARVHKNLGGFKELPLLRRVDYTKYEDDTQLLEIARKREEHAVAFYSKNHKNVSSNIIKGIFNALSEVEKEHIVLTSVK</sequence>
<reference evidence="2 3" key="1">
    <citation type="submission" date="2019-12" db="EMBL/GenBank/DDBJ databases">
        <title>Genome sequenceing of Clostridium bovifaecis.</title>
        <authorList>
            <person name="Yao Y."/>
        </authorList>
    </citation>
    <scope>NUCLEOTIDE SEQUENCE [LARGE SCALE GENOMIC DNA]</scope>
    <source>
        <strain evidence="2 3">BXX</strain>
    </source>
</reference>
<dbReference type="InterPro" id="IPR003251">
    <property type="entry name" value="Rr_diiron-bd_dom"/>
</dbReference>
<protein>
    <submittedName>
        <fullName evidence="2">Metal-iron-binding protein</fullName>
    </submittedName>
</protein>
<gene>
    <name evidence="2" type="ORF">GOM49_11935</name>
</gene>
<dbReference type="GO" id="GO:0046872">
    <property type="term" value="F:metal ion binding"/>
    <property type="evidence" value="ECO:0007669"/>
    <property type="project" value="InterPro"/>
</dbReference>
<dbReference type="InterPro" id="IPR012347">
    <property type="entry name" value="Ferritin-like"/>
</dbReference>
<dbReference type="Pfam" id="PF02915">
    <property type="entry name" value="Rubrerythrin"/>
    <property type="match status" value="1"/>
</dbReference>
<name>A0A6I6EXQ4_9CLOT</name>
<feature type="domain" description="Rubrerythrin diiron-binding" evidence="1">
    <location>
        <begin position="67"/>
        <end position="180"/>
    </location>
</feature>
<evidence type="ECO:0000313" key="2">
    <source>
        <dbReference type="EMBL" id="QGU95706.1"/>
    </source>
</evidence>
<keyword evidence="3" id="KW-1185">Reference proteome</keyword>
<proteinExistence type="predicted"/>
<accession>A0A6I6EXQ4</accession>
<dbReference type="AlphaFoldDB" id="A0A6I6EXQ4"/>
<evidence type="ECO:0000313" key="3">
    <source>
        <dbReference type="Proteomes" id="UP000422764"/>
    </source>
</evidence>
<dbReference type="GO" id="GO:0016491">
    <property type="term" value="F:oxidoreductase activity"/>
    <property type="evidence" value="ECO:0007669"/>
    <property type="project" value="InterPro"/>
</dbReference>
<dbReference type="Proteomes" id="UP000422764">
    <property type="component" value="Chromosome"/>
</dbReference>
<dbReference type="SUPFAM" id="SSF47240">
    <property type="entry name" value="Ferritin-like"/>
    <property type="match status" value="1"/>
</dbReference>
<organism evidence="2 3">
    <name type="scientific">Clostridium bovifaecis</name>
    <dbReference type="NCBI Taxonomy" id="2184719"/>
    <lineage>
        <taxon>Bacteria</taxon>
        <taxon>Bacillati</taxon>
        <taxon>Bacillota</taxon>
        <taxon>Clostridia</taxon>
        <taxon>Eubacteriales</taxon>
        <taxon>Clostridiaceae</taxon>
        <taxon>Clostridium</taxon>
    </lineage>
</organism>
<evidence type="ECO:0000259" key="1">
    <source>
        <dbReference type="Pfam" id="PF02915"/>
    </source>
</evidence>
<dbReference type="Gene3D" id="1.20.1260.10">
    <property type="match status" value="2"/>
</dbReference>
<dbReference type="InterPro" id="IPR009078">
    <property type="entry name" value="Ferritin-like_SF"/>
</dbReference>